<dbReference type="SUPFAM" id="SSF53474">
    <property type="entry name" value="alpha/beta-Hydrolases"/>
    <property type="match status" value="1"/>
</dbReference>
<evidence type="ECO:0000313" key="3">
    <source>
        <dbReference type="EMBL" id="KZC94335.1"/>
    </source>
</evidence>
<evidence type="ECO:0000313" key="4">
    <source>
        <dbReference type="Proteomes" id="UP000076218"/>
    </source>
</evidence>
<comment type="similarity">
    <text evidence="1">Belongs to the thioesterase family.</text>
</comment>
<dbReference type="Gene3D" id="3.40.50.1820">
    <property type="entry name" value="alpha/beta hydrolase"/>
    <property type="match status" value="1"/>
</dbReference>
<dbReference type="AlphaFoldDB" id="A0A154UZ35"/>
<dbReference type="PANTHER" id="PTHR11487:SF0">
    <property type="entry name" value="S-ACYL FATTY ACID SYNTHASE THIOESTERASE, MEDIUM CHAIN"/>
    <property type="match status" value="1"/>
</dbReference>
<dbReference type="InterPro" id="IPR012223">
    <property type="entry name" value="TEII"/>
</dbReference>
<dbReference type="EMBL" id="LQXA01000044">
    <property type="protein sequence ID" value="KZC94335.1"/>
    <property type="molecule type" value="Genomic_DNA"/>
</dbReference>
<evidence type="ECO:0000259" key="2">
    <source>
        <dbReference type="Pfam" id="PF00975"/>
    </source>
</evidence>
<dbReference type="InterPro" id="IPR001031">
    <property type="entry name" value="Thioesterase"/>
</dbReference>
<name>A0A154UZ35_9MICO</name>
<dbReference type="OrthoDB" id="4169718at2"/>
<gene>
    <name evidence="3" type="ORF">AWH51_13505</name>
</gene>
<proteinExistence type="inferred from homology"/>
<dbReference type="Proteomes" id="UP000076218">
    <property type="component" value="Unassembled WGS sequence"/>
</dbReference>
<dbReference type="Pfam" id="PF00975">
    <property type="entry name" value="Thioesterase"/>
    <property type="match status" value="1"/>
</dbReference>
<dbReference type="RefSeq" id="WP_063072234.1">
    <property type="nucleotide sequence ID" value="NZ_LQXA01000044.1"/>
</dbReference>
<reference evidence="3 4" key="1">
    <citation type="submission" date="2016-01" db="EMBL/GenBank/DDBJ databases">
        <title>Draft genome sequence of Clavibacter michiganensis subsp. tessellarius DOAB 609.</title>
        <authorList>
            <person name="Tambong J.T."/>
        </authorList>
    </citation>
    <scope>NUCLEOTIDE SEQUENCE [LARGE SCALE GENOMIC DNA]</scope>
    <source>
        <strain evidence="3 4">DOAB 609</strain>
    </source>
</reference>
<organism evidence="3 4">
    <name type="scientific">Clavibacter tessellarius</name>
    <dbReference type="NCBI Taxonomy" id="31965"/>
    <lineage>
        <taxon>Bacteria</taxon>
        <taxon>Bacillati</taxon>
        <taxon>Actinomycetota</taxon>
        <taxon>Actinomycetes</taxon>
        <taxon>Micrococcales</taxon>
        <taxon>Microbacteriaceae</taxon>
        <taxon>Clavibacter</taxon>
    </lineage>
</organism>
<dbReference type="InterPro" id="IPR029058">
    <property type="entry name" value="AB_hydrolase_fold"/>
</dbReference>
<dbReference type="GO" id="GO:0008610">
    <property type="term" value="P:lipid biosynthetic process"/>
    <property type="evidence" value="ECO:0007669"/>
    <property type="project" value="TreeGrafter"/>
</dbReference>
<sequence length="276" mass="29514">MIDTPRMEDAWLRRIQAAPAPRIRLVCLPHAGGAASAYRGWAPFVPRGVELLGVQYPGRGDRYGDPVSPDLDALAADVATAVGALPDRLPVVLFGHSMGALVAYETARLLAAAGRPAVRLVVSGRRAPTERWGGTLHRQDDAVLLADLVRQGGTAPEILADDDMRRTVLACLRDDYRLVETHRTRPGPGPGCPVSVFSGDADPELRPAEAEAWHRLVGDADAGSDGDARPDGDARLRVFRGGHFYLAERPAEVVEAIVSLLDPALAFPADAEAMFP</sequence>
<comment type="caution">
    <text evidence="3">The sequence shown here is derived from an EMBL/GenBank/DDBJ whole genome shotgun (WGS) entry which is preliminary data.</text>
</comment>
<evidence type="ECO:0000256" key="1">
    <source>
        <dbReference type="ARBA" id="ARBA00007169"/>
    </source>
</evidence>
<feature type="domain" description="Thioesterase" evidence="2">
    <location>
        <begin position="24"/>
        <end position="257"/>
    </location>
</feature>
<dbReference type="STRING" id="31965.AWH51_13505"/>
<protein>
    <submittedName>
        <fullName evidence="3">Thioesterase</fullName>
    </submittedName>
</protein>
<dbReference type="PANTHER" id="PTHR11487">
    <property type="entry name" value="THIOESTERASE"/>
    <property type="match status" value="1"/>
</dbReference>
<accession>A0A154UZ35</accession>